<dbReference type="RefSeq" id="WP_343055618.1">
    <property type="nucleotide sequence ID" value="NZ_JACGXA010000001.1"/>
</dbReference>
<keyword evidence="2" id="KW-1133">Transmembrane helix</keyword>
<protein>
    <submittedName>
        <fullName evidence="3">Cell division protein FtsB</fullName>
    </submittedName>
</protein>
<proteinExistence type="predicted"/>
<keyword evidence="3" id="KW-0131">Cell cycle</keyword>
<keyword evidence="2" id="KW-0472">Membrane</keyword>
<evidence type="ECO:0000256" key="2">
    <source>
        <dbReference type="SAM" id="Phobius"/>
    </source>
</evidence>
<accession>A0A7W3J1J7</accession>
<keyword evidence="2" id="KW-0812">Transmembrane</keyword>
<keyword evidence="3" id="KW-0132">Cell division</keyword>
<reference evidence="3 4" key="1">
    <citation type="submission" date="2020-07" db="EMBL/GenBank/DDBJ databases">
        <title>Sequencing the genomes of 1000 actinobacteria strains.</title>
        <authorList>
            <person name="Klenk H.-P."/>
        </authorList>
    </citation>
    <scope>NUCLEOTIDE SEQUENCE [LARGE SCALE GENOMIC DNA]</scope>
    <source>
        <strain evidence="3 4">DSM 21349</strain>
    </source>
</reference>
<name>A0A7W3J1J7_9ACTN</name>
<dbReference type="GO" id="GO:0051301">
    <property type="term" value="P:cell division"/>
    <property type="evidence" value="ECO:0007669"/>
    <property type="project" value="UniProtKB-KW"/>
</dbReference>
<feature type="transmembrane region" description="Helical" evidence="2">
    <location>
        <begin position="50"/>
        <end position="72"/>
    </location>
</feature>
<sequence length="186" mass="20368">MAEQRRTSRGGPGGSRRPGQRGNPRARAAVAPTPGSTGPEGRRPRLTGRAAILVLVLAVLTVSYASSMRAYVQQRSHIQDLKAQIAQRESSIDALEREKRRWHDPAYVQAQARERFGYLMPGETSYVVLGADGKPLESQTSLTDPATVDRKAPTAWWTQEWNSVTLAGVPPKPQAPPVFEIDGTKE</sequence>
<keyword evidence="4" id="KW-1185">Reference proteome</keyword>
<comment type="caution">
    <text evidence="3">The sequence shown here is derived from an EMBL/GenBank/DDBJ whole genome shotgun (WGS) entry which is preliminary data.</text>
</comment>
<feature type="region of interest" description="Disordered" evidence="1">
    <location>
        <begin position="1"/>
        <end position="44"/>
    </location>
</feature>
<organism evidence="3 4">
    <name type="scientific">Nocardioides ginsengisegetis</name>
    <dbReference type="NCBI Taxonomy" id="661491"/>
    <lineage>
        <taxon>Bacteria</taxon>
        <taxon>Bacillati</taxon>
        <taxon>Actinomycetota</taxon>
        <taxon>Actinomycetes</taxon>
        <taxon>Propionibacteriales</taxon>
        <taxon>Nocardioidaceae</taxon>
        <taxon>Nocardioides</taxon>
    </lineage>
</organism>
<dbReference type="InterPro" id="IPR007060">
    <property type="entry name" value="FtsL/DivIC"/>
</dbReference>
<dbReference type="AlphaFoldDB" id="A0A7W3J1J7"/>
<dbReference type="Pfam" id="PF04977">
    <property type="entry name" value="DivIC"/>
    <property type="match status" value="1"/>
</dbReference>
<evidence type="ECO:0000313" key="4">
    <source>
        <dbReference type="Proteomes" id="UP000580910"/>
    </source>
</evidence>
<evidence type="ECO:0000313" key="3">
    <source>
        <dbReference type="EMBL" id="MBA8804617.1"/>
    </source>
</evidence>
<evidence type="ECO:0000256" key="1">
    <source>
        <dbReference type="SAM" id="MobiDB-lite"/>
    </source>
</evidence>
<dbReference type="EMBL" id="JACGXA010000001">
    <property type="protein sequence ID" value="MBA8804617.1"/>
    <property type="molecule type" value="Genomic_DNA"/>
</dbReference>
<gene>
    <name evidence="3" type="ORF">FB382_002908</name>
</gene>
<dbReference type="Proteomes" id="UP000580910">
    <property type="component" value="Unassembled WGS sequence"/>
</dbReference>